<gene>
    <name evidence="3" type="ORF">NEUTE1DRAFT_129418</name>
</gene>
<evidence type="ECO:0000313" key="3">
    <source>
        <dbReference type="EMBL" id="EGO57483.1"/>
    </source>
</evidence>
<dbReference type="GeneID" id="20825315"/>
<dbReference type="InterPro" id="IPR045046">
    <property type="entry name" value="Vps9-like"/>
</dbReference>
<feature type="compositionally biased region" description="Low complexity" evidence="1">
    <location>
        <begin position="62"/>
        <end position="72"/>
    </location>
</feature>
<dbReference type="Proteomes" id="UP000008065">
    <property type="component" value="Unassembled WGS sequence"/>
</dbReference>
<dbReference type="VEuPathDB" id="FungiDB:NEUTE1DRAFT_129418"/>
<sequence>MDTALMTQASSAPGFDCCSPSAGSNLVVSNCLEFSCTGLLLWVETSGIIMSFSSNNPPPRLSPLRTSRSFTRLDPPSTPPDITRPKRASTIQSPVKDTSEMPDTFERRVSLDLEPPRSSIDLEGLPIELVALTDSFIDGLVAKVHPAPPNIDSLSQRFQDFYATAASHIQTHIDSLATRQKRDDFAASTSGTRQSAASILRQKAAQLGSSSKEKLKAGLSRRDSEMLTPEEYAERRKARKALEQQRILLEEAVERRLCEGIYGRIYRHHTTQDEAQDDKLRSKTAALAVVGIGPSDLGVDIGDIDKSDPGAVAKRTEEVRDWLEGARKELILMNQSRYPLGKLNHLKAAHKAIIDTLSHFHPSSSADELMPMLIFTLITLPPENLNVISDVNFIQRFRWEPKLVGESSYCLTCLEAAISFLETVDLSTLRADEAPTGPAKTPTGSSIPRAETFPPAYSAGVSSTPSPSSESNNSLKPPLSRHAMRLRDRRLSDLVTQPAQAFNAASDAVFTTADQSLKTIGISLGDSYKFLVGKMREHQEAIVPKTLEDARKLIGTPPPPLLEDDGNSMAGSASVRSAASSVHTPDEGLHPLKRSNTPSRSADDRVLSIIGGRKASLATRDTSADSAGTTRSVSGSGKRPTVEERAAAAVAAGMSGGGGSGSSTKESKEGNSATTGTATTPIPTSASAPPASSNPALIDSVRNLSSSFNPMARFSQGISGLRSFGRTTPSTPSSAAPPPPVAKDKEMPPVPGKGTPVADGGDLATAFPDLAPALPPKEIPKIEPPIKRFMEVQNPADLRIGEVLDLLRDYRRLAGALKDVGAFKE</sequence>
<name>F8MKV5_NEUT8</name>
<keyword evidence="4" id="KW-1185">Reference proteome</keyword>
<evidence type="ECO:0000256" key="1">
    <source>
        <dbReference type="SAM" id="MobiDB-lite"/>
    </source>
</evidence>
<evidence type="ECO:0000313" key="4">
    <source>
        <dbReference type="Proteomes" id="UP000008065"/>
    </source>
</evidence>
<dbReference type="RefSeq" id="XP_009850595.1">
    <property type="nucleotide sequence ID" value="XM_009852293.1"/>
</dbReference>
<dbReference type="EMBL" id="GL891304">
    <property type="protein sequence ID" value="EGO57483.1"/>
    <property type="molecule type" value="Genomic_DNA"/>
</dbReference>
<accession>F8MKV5</accession>
<organism evidence="3 4">
    <name type="scientific">Neurospora tetrasperma (strain FGSC 2508 / ATCC MYA-4615 / P0657)</name>
    <dbReference type="NCBI Taxonomy" id="510951"/>
    <lineage>
        <taxon>Eukaryota</taxon>
        <taxon>Fungi</taxon>
        <taxon>Dikarya</taxon>
        <taxon>Ascomycota</taxon>
        <taxon>Pezizomycotina</taxon>
        <taxon>Sordariomycetes</taxon>
        <taxon>Sordariomycetidae</taxon>
        <taxon>Sordariales</taxon>
        <taxon>Sordariaceae</taxon>
        <taxon>Neurospora</taxon>
    </lineage>
</organism>
<feature type="compositionally biased region" description="Low complexity" evidence="1">
    <location>
        <begin position="568"/>
        <end position="581"/>
    </location>
</feature>
<dbReference type="SUPFAM" id="SSF109993">
    <property type="entry name" value="VPS9 domain"/>
    <property type="match status" value="1"/>
</dbReference>
<dbReference type="InterPro" id="IPR037191">
    <property type="entry name" value="VPS9_dom_sf"/>
</dbReference>
<dbReference type="PANTHER" id="PTHR23101">
    <property type="entry name" value="RAB GDP/GTP EXCHANGE FACTOR"/>
    <property type="match status" value="1"/>
</dbReference>
<dbReference type="GO" id="GO:0016192">
    <property type="term" value="P:vesicle-mediated transport"/>
    <property type="evidence" value="ECO:0007669"/>
    <property type="project" value="InterPro"/>
</dbReference>
<protein>
    <recommendedName>
        <fullName evidence="2">VPS9 domain-containing protein</fullName>
    </recommendedName>
</protein>
<dbReference type="GO" id="GO:0031267">
    <property type="term" value="F:small GTPase binding"/>
    <property type="evidence" value="ECO:0007669"/>
    <property type="project" value="TreeGrafter"/>
</dbReference>
<feature type="region of interest" description="Disordered" evidence="1">
    <location>
        <begin position="432"/>
        <end position="480"/>
    </location>
</feature>
<dbReference type="InterPro" id="IPR003123">
    <property type="entry name" value="VPS9"/>
</dbReference>
<feature type="compositionally biased region" description="Low complexity" evidence="1">
    <location>
        <begin position="672"/>
        <end position="694"/>
    </location>
</feature>
<feature type="region of interest" description="Disordered" evidence="1">
    <location>
        <begin position="54"/>
        <end position="102"/>
    </location>
</feature>
<feature type="region of interest" description="Disordered" evidence="1">
    <location>
        <begin position="557"/>
        <end position="694"/>
    </location>
</feature>
<feature type="region of interest" description="Disordered" evidence="1">
    <location>
        <begin position="201"/>
        <end position="231"/>
    </location>
</feature>
<dbReference type="GO" id="GO:0030139">
    <property type="term" value="C:endocytic vesicle"/>
    <property type="evidence" value="ECO:0007669"/>
    <property type="project" value="TreeGrafter"/>
</dbReference>
<reference evidence="4" key="1">
    <citation type="journal article" date="2011" name="Genetics">
        <title>Massive changes in genome architecture accompany the transition to self-fertility in the filamentous fungus Neurospora tetrasperma.</title>
        <authorList>
            <person name="Ellison C.E."/>
            <person name="Stajich J.E."/>
            <person name="Jacobson D.J."/>
            <person name="Natvig D.O."/>
            <person name="Lapidus A."/>
            <person name="Foster B."/>
            <person name="Aerts A."/>
            <person name="Riley R."/>
            <person name="Lindquist E.A."/>
            <person name="Grigoriev I.V."/>
            <person name="Taylor J.W."/>
        </authorList>
    </citation>
    <scope>NUCLEOTIDE SEQUENCE [LARGE SCALE GENOMIC DNA]</scope>
    <source>
        <strain evidence="4">FGSC 2508 / P0657</strain>
    </source>
</reference>
<dbReference type="SMART" id="SM00167">
    <property type="entry name" value="VPS9"/>
    <property type="match status" value="1"/>
</dbReference>
<feature type="compositionally biased region" description="Polar residues" evidence="1">
    <location>
        <begin position="619"/>
        <end position="635"/>
    </location>
</feature>
<dbReference type="OrthoDB" id="10264848at2759"/>
<feature type="region of interest" description="Disordered" evidence="1">
    <location>
        <begin position="720"/>
        <end position="781"/>
    </location>
</feature>
<dbReference type="GO" id="GO:0005829">
    <property type="term" value="C:cytosol"/>
    <property type="evidence" value="ECO:0007669"/>
    <property type="project" value="TreeGrafter"/>
</dbReference>
<dbReference type="PANTHER" id="PTHR23101:SF97">
    <property type="entry name" value="DOMAIN PROTEIN, PUTATIVE (AFU_ORTHOLOGUE AFUA_2G10890)-RELATED"/>
    <property type="match status" value="1"/>
</dbReference>
<evidence type="ECO:0000259" key="2">
    <source>
        <dbReference type="PROSITE" id="PS51205"/>
    </source>
</evidence>
<dbReference type="KEGG" id="nte:NEUTE1DRAFT129418"/>
<feature type="domain" description="VPS9" evidence="2">
    <location>
        <begin position="274"/>
        <end position="430"/>
    </location>
</feature>
<dbReference type="GO" id="GO:0005085">
    <property type="term" value="F:guanyl-nucleotide exchange factor activity"/>
    <property type="evidence" value="ECO:0007669"/>
    <property type="project" value="InterPro"/>
</dbReference>
<feature type="compositionally biased region" description="Low complexity" evidence="1">
    <location>
        <begin position="462"/>
        <end position="480"/>
    </location>
</feature>
<proteinExistence type="predicted"/>
<dbReference type="HOGENOM" id="CLU_017705_0_0_1"/>
<dbReference type="PROSITE" id="PS51205">
    <property type="entry name" value="VPS9"/>
    <property type="match status" value="1"/>
</dbReference>
<dbReference type="AlphaFoldDB" id="F8MKV5"/>
<dbReference type="Gene3D" id="1.20.1050.80">
    <property type="entry name" value="VPS9 domain"/>
    <property type="match status" value="1"/>
</dbReference>
<dbReference type="Pfam" id="PF02204">
    <property type="entry name" value="VPS9"/>
    <property type="match status" value="1"/>
</dbReference>
<feature type="compositionally biased region" description="Basic and acidic residues" evidence="1">
    <location>
        <begin position="211"/>
        <end position="225"/>
    </location>
</feature>